<reference evidence="2 3" key="1">
    <citation type="journal article" date="2012" name="Eukaryot. Cell">
        <title>Draft genome sequence of CBS 2479, the standard type strain of Trichosporon asahii.</title>
        <authorList>
            <person name="Yang R.Y."/>
            <person name="Li H.T."/>
            <person name="Zhu H."/>
            <person name="Zhou G.P."/>
            <person name="Wang M."/>
            <person name="Wang L."/>
        </authorList>
    </citation>
    <scope>NUCLEOTIDE SEQUENCE [LARGE SCALE GENOMIC DNA]</scope>
    <source>
        <strain evidence="3">ATCC 90039 / CBS 2479 / JCM 2466 / KCTC 7840 / NCYC 2677 / UAMH 7654</strain>
    </source>
</reference>
<evidence type="ECO:0000313" key="2">
    <source>
        <dbReference type="EMBL" id="EJT51910.1"/>
    </source>
</evidence>
<organism evidence="2 3">
    <name type="scientific">Trichosporon asahii var. asahii (strain ATCC 90039 / CBS 2479 / JCM 2466 / KCTC 7840 / NBRC 103889/ NCYC 2677 / UAMH 7654)</name>
    <name type="common">Yeast</name>
    <dbReference type="NCBI Taxonomy" id="1186058"/>
    <lineage>
        <taxon>Eukaryota</taxon>
        <taxon>Fungi</taxon>
        <taxon>Dikarya</taxon>
        <taxon>Basidiomycota</taxon>
        <taxon>Agaricomycotina</taxon>
        <taxon>Tremellomycetes</taxon>
        <taxon>Trichosporonales</taxon>
        <taxon>Trichosporonaceae</taxon>
        <taxon>Trichosporon</taxon>
    </lineage>
</organism>
<comment type="caution">
    <text evidence="2">The sequence shown here is derived from an EMBL/GenBank/DDBJ whole genome shotgun (WGS) entry which is preliminary data.</text>
</comment>
<dbReference type="AlphaFoldDB" id="J4UJE9"/>
<dbReference type="PANTHER" id="PTHR14614:SF109">
    <property type="entry name" value="RIBOSOMAL LYSINE N-METHYLTRANSFERASE 5"/>
    <property type="match status" value="1"/>
</dbReference>
<dbReference type="GO" id="GO:0005829">
    <property type="term" value="C:cytosol"/>
    <property type="evidence" value="ECO:0007669"/>
    <property type="project" value="TreeGrafter"/>
</dbReference>
<dbReference type="GO" id="GO:0008757">
    <property type="term" value="F:S-adenosylmethionine-dependent methyltransferase activity"/>
    <property type="evidence" value="ECO:0007669"/>
    <property type="project" value="UniProtKB-ARBA"/>
</dbReference>
<dbReference type="KEGG" id="tasa:A1Q1_06863"/>
<dbReference type="RefSeq" id="XP_014182587.1">
    <property type="nucleotide sequence ID" value="XM_014327112.1"/>
</dbReference>
<dbReference type="InterPro" id="IPR019410">
    <property type="entry name" value="Methyltransf_16"/>
</dbReference>
<dbReference type="Gene3D" id="3.40.50.150">
    <property type="entry name" value="Vaccinia Virus protein VP39"/>
    <property type="match status" value="1"/>
</dbReference>
<dbReference type="EMBL" id="ALBS01000042">
    <property type="protein sequence ID" value="EJT51910.1"/>
    <property type="molecule type" value="Genomic_DNA"/>
</dbReference>
<sequence length="336" mass="35896">MTVEPDDKGGLGYISKSGELAVTLELEPPVTAKLEQLSLGSASPAPLAASGSGGDADPDPAPAASGKKTKRAGHRAGRSRTARKDKAQAHRSEAVSLELLVHQDPSGLHSRSGETGTVLWRSSLGLAENTLETLLFEPPGWLDWKDVGVLELGAGVGLLAVTLGAVAQHWTATDYLNENLKLVKRNCAENRDVRAEIARLVGRPLTHVSEEVEWDDDDGKGKKGRRKTERHTAQEAVEMPTLTQLDWTHVAAQREKGKAEVPRCDLVLAVDCLYNEHLVKPLVDTLATACQAGAVAFVIVELRSSDVVSPLTPLNPPSMADLSSPDHRFIASLSTA</sequence>
<dbReference type="InterPro" id="IPR029063">
    <property type="entry name" value="SAM-dependent_MTases_sf"/>
</dbReference>
<feature type="compositionally biased region" description="Low complexity" evidence="1">
    <location>
        <begin position="37"/>
        <end position="50"/>
    </location>
</feature>
<dbReference type="Proteomes" id="UP000002748">
    <property type="component" value="Unassembled WGS sequence"/>
</dbReference>
<dbReference type="Pfam" id="PF10294">
    <property type="entry name" value="Methyltransf_16"/>
    <property type="match status" value="1"/>
</dbReference>
<feature type="region of interest" description="Disordered" evidence="1">
    <location>
        <begin position="212"/>
        <end position="233"/>
    </location>
</feature>
<evidence type="ECO:0000256" key="1">
    <source>
        <dbReference type="SAM" id="MobiDB-lite"/>
    </source>
</evidence>
<dbReference type="HOGENOM" id="CLU_061628_0_0_1"/>
<protein>
    <submittedName>
        <fullName evidence="2">Uncharacterized protein</fullName>
    </submittedName>
</protein>
<name>J4UJE9_TRIAS</name>
<dbReference type="OrthoDB" id="2529286at2759"/>
<dbReference type="SUPFAM" id="SSF53335">
    <property type="entry name" value="S-adenosyl-L-methionine-dependent methyltransferases"/>
    <property type="match status" value="1"/>
</dbReference>
<proteinExistence type="predicted"/>
<feature type="compositionally biased region" description="Basic residues" evidence="1">
    <location>
        <begin position="67"/>
        <end position="81"/>
    </location>
</feature>
<dbReference type="VEuPathDB" id="FungiDB:A1Q1_06863"/>
<gene>
    <name evidence="2" type="ORF">A1Q1_06863</name>
</gene>
<accession>J4UJE9</accession>
<dbReference type="PANTHER" id="PTHR14614">
    <property type="entry name" value="HEPATOCELLULAR CARCINOMA-ASSOCIATED ANTIGEN"/>
    <property type="match status" value="1"/>
</dbReference>
<evidence type="ECO:0000313" key="3">
    <source>
        <dbReference type="Proteomes" id="UP000002748"/>
    </source>
</evidence>
<dbReference type="GO" id="GO:0032991">
    <property type="term" value="C:protein-containing complex"/>
    <property type="evidence" value="ECO:0007669"/>
    <property type="project" value="TreeGrafter"/>
</dbReference>
<dbReference type="GeneID" id="25990375"/>
<feature type="region of interest" description="Disordered" evidence="1">
    <location>
        <begin position="35"/>
        <end position="89"/>
    </location>
</feature>